<reference evidence="5 6" key="1">
    <citation type="submission" date="2023-10" db="EMBL/GenBank/DDBJ databases">
        <title>Description of Microbulbifer bruguierae sp. nov., isolated from the sediments of mangrove plant Bruguiera sexangula and comparative genomic analyses of the genus Microbulbifer.</title>
        <authorList>
            <person name="Long M."/>
        </authorList>
    </citation>
    <scope>NUCLEOTIDE SEQUENCE [LARGE SCALE GENOMIC DNA]</scope>
    <source>
        <strain evidence="5 6">SPO729</strain>
    </source>
</reference>
<keyword evidence="3" id="KW-0597">Phosphoprotein</keyword>
<dbReference type="NCBIfam" id="TIGR01733">
    <property type="entry name" value="AA-adenyl-dom"/>
    <property type="match status" value="2"/>
</dbReference>
<dbReference type="CDD" id="cd19531">
    <property type="entry name" value="LCL_NRPS-like"/>
    <property type="match status" value="1"/>
</dbReference>
<dbReference type="PROSITE" id="PS00455">
    <property type="entry name" value="AMP_BINDING"/>
    <property type="match status" value="2"/>
</dbReference>
<dbReference type="Gene3D" id="1.10.1200.10">
    <property type="entry name" value="ACP-like"/>
    <property type="match status" value="2"/>
</dbReference>
<feature type="domain" description="Carrier" evidence="4">
    <location>
        <begin position="1593"/>
        <end position="1672"/>
    </location>
</feature>
<dbReference type="InterPro" id="IPR010071">
    <property type="entry name" value="AA_adenyl_dom"/>
</dbReference>
<dbReference type="SMART" id="SM00823">
    <property type="entry name" value="PKS_PP"/>
    <property type="match status" value="2"/>
</dbReference>
<dbReference type="Gene3D" id="3.40.50.980">
    <property type="match status" value="2"/>
</dbReference>
<organism evidence="5 6">
    <name type="scientific">Microbulbifer pacificus</name>
    <dbReference type="NCBI Taxonomy" id="407164"/>
    <lineage>
        <taxon>Bacteria</taxon>
        <taxon>Pseudomonadati</taxon>
        <taxon>Pseudomonadota</taxon>
        <taxon>Gammaproteobacteria</taxon>
        <taxon>Cellvibrionales</taxon>
        <taxon>Microbulbiferaceae</taxon>
        <taxon>Microbulbifer</taxon>
    </lineage>
</organism>
<evidence type="ECO:0000256" key="2">
    <source>
        <dbReference type="ARBA" id="ARBA00022450"/>
    </source>
</evidence>
<feature type="domain" description="Carrier" evidence="4">
    <location>
        <begin position="533"/>
        <end position="608"/>
    </location>
</feature>
<dbReference type="PROSITE" id="PS00012">
    <property type="entry name" value="PHOSPHOPANTETHEINE"/>
    <property type="match status" value="2"/>
</dbReference>
<dbReference type="FunFam" id="3.30.300.30:FF:000010">
    <property type="entry name" value="Enterobactin synthetase component F"/>
    <property type="match status" value="2"/>
</dbReference>
<dbReference type="Gene3D" id="3.30.300.30">
    <property type="match status" value="2"/>
</dbReference>
<dbReference type="CDD" id="cd12116">
    <property type="entry name" value="A_NRPS_Ta1_like"/>
    <property type="match status" value="1"/>
</dbReference>
<sequence>MNTVEESLLIFSDFTLEETEKSVAQRFEKLVAIYGDRLAITDANASVSYSALNQLANRMAREILALAPAQEPVRIALYLEKGIPQIAAILAVLKCGHAYVPIDPAFPAERNSYICRESGAALILSNNANYADAHALADSDAHILNLDTISDRTSSDNLDLEISPDALAYIIYTSGSTGRPKGVVQNNRNLLHGCMRRSNLQNVVPQDRMTLFYSCSVIASVYCIFGALLNGAALFPYDFHRDGVEKLADWLKSRRITIYHSVASLFREFAAHYRRQPDDHFSIRLVTFGGERVLTSDVELARLVFSPFIEFYTGLGSTETGTIRYFHIGPDTRLEGDVVPIGYPVEGVEVVLLGDDGREVAQGEIGEITVRSRYLALGYWKNPQASASAFSRDHEDPSITIYHTGDLGQMDADGLLHHRGRKDFQVKIRGFRVEVSEVEARLLAHPDIAEAVVVARDFRGETQLVAYLVPLEGAAPSVQQLRDFLGEQLTYYMIPTVYVRLDQLPKTPNNKVDRNALPSPESDNLLAGAPLVAPNGHIEESLVGFCRDLLARDDISVRENFFALGGHSLSAAQLLARINEQFHVNLDMRSIFEAVDLRALAQRIDAAAPAISQDGHRAPLEHAPAGARIPLSSAQKRMWLAEKLWGNSHAYKISNTVLLRGKLEFSALEQALATILARHDILRTRFPEDAEGPYQQVVAAGEFHLPVIDLRTQPQRGRASRASRALAYCRKLLNEPESLAQGPLFRALLVRIDDSAAVLALSFHHIIYDNIWSSGIFFRELGLCYQAFAHNQPVSLAPLPLQFADYSYWEQRQLESPEYQQQLAYWRNQLADLPAPLDFPADRLRPQTPDFSGGMITFKLPAALSAAVRTLARQESVTSFMLLLAAWQLFLHRYTQQTDIVVGTPSGRRQYTQTESMIGLFINTLVLRTDFSGELDFRTLLQRVRATTIDAFANDRVPFENLVAELNPPRGAGESPFFRHLFIHRNERADHWKIPGLNVTPLHTHSGGAKFDLTLSVLEGDKGISGTLEYRSAMFDRETAVSLCRNFEQLLTSIVEMPECPLPQLPLVAAAERKLLCEEWNHSEAELPLQSTAAQLFERQAQACGERTALVSQGERLSYRQLNLRADGLARQLHARGLHTGGLVAVCMERSANLIVALLAVWKAGGAYVPLDPMFPEDRLAHILEDSAAGFLITDTASSGKLANFAGEVVLLDDSRHFEARDDAELSDPGTPLPGADSSNTAYVIYTSGSTGKPKGVQISQRSLVNFLCSMQAKPGFSADDTLLAVTTVCFDIAMLELFVPLLSGGRLVIQDWKQSRDPLALQESLRRENVTVMQATPSTWRMLLDHGWQGDPAVRVLCGGEAMGRDLAARLLERRLEIWNLYGPTETTIWSSISPILAPEDAAFIGEPIANTSLYVLDPAAQLLPIGVPGELCIGGEGLAQGYLNREELTREKFFDCAALDGKRLYRTGDLVVRHRDGRIEYLGRMDHQVKIRGFRVEVGEIEALLTEIPAVRQSVVIAHDDDSGSKYLVAYLIANDSGEECRVPDSELLRRHLRHSLPEYMVPSAFVSLTEFPLTPNGKVDRKAFAPPSATTISEIPDDITATIRGVFEALLKIQVSSLDTSFFDLGGHSLSALNVIARLNTLFGIELPPTLLFDFPSVKALAQAVQQFRNGQSEQQVLASASVDEKTEQQVNAILNKLQHLKHADDLPNFPHGMKMRRSWLASRVLAPLFAIPRHFVRERVQKLILKLEGGSTFSLTMRELYRKHFNIEVGDFTSVTFDKLKLRANTRVGKYCTIYRTVRFQTADHPRNTLSTHGIFYYAGMGFSAGYALDRVRIEVGNDVWIGDGAKILYPTSKIGDGAVIAAGAIVIEDVPPYAVVAGYPARVVRYRFSQETIAKLLDLQWWKMSPNELHRGRREFLKPVEGERIR</sequence>
<dbReference type="SUPFAM" id="SSF52777">
    <property type="entry name" value="CoA-dependent acyltransferases"/>
    <property type="match status" value="2"/>
</dbReference>
<dbReference type="InterPro" id="IPR036736">
    <property type="entry name" value="ACP-like_sf"/>
</dbReference>
<comment type="cofactor">
    <cofactor evidence="1">
        <name>pantetheine 4'-phosphate</name>
        <dbReference type="ChEBI" id="CHEBI:47942"/>
    </cofactor>
</comment>
<dbReference type="RefSeq" id="WP_318955165.1">
    <property type="nucleotide sequence ID" value="NZ_CP137555.1"/>
</dbReference>
<dbReference type="InterPro" id="IPR000873">
    <property type="entry name" value="AMP-dep_synth/lig_dom"/>
</dbReference>
<dbReference type="GO" id="GO:0009239">
    <property type="term" value="P:enterobactin biosynthetic process"/>
    <property type="evidence" value="ECO:0007669"/>
    <property type="project" value="TreeGrafter"/>
</dbReference>
<dbReference type="Gene3D" id="3.30.559.30">
    <property type="entry name" value="Nonribosomal peptide synthetase, condensation domain"/>
    <property type="match status" value="1"/>
</dbReference>
<dbReference type="GO" id="GO:0009366">
    <property type="term" value="C:enterobactin synthetase complex"/>
    <property type="evidence" value="ECO:0007669"/>
    <property type="project" value="TreeGrafter"/>
</dbReference>
<dbReference type="FunFam" id="3.40.50.12780:FF:000012">
    <property type="entry name" value="Non-ribosomal peptide synthetase"/>
    <property type="match status" value="1"/>
</dbReference>
<dbReference type="InterPro" id="IPR042099">
    <property type="entry name" value="ANL_N_sf"/>
</dbReference>
<dbReference type="InterPro" id="IPR020845">
    <property type="entry name" value="AMP-binding_CS"/>
</dbReference>
<name>A0AAU0N458_9GAMM</name>
<evidence type="ECO:0000259" key="4">
    <source>
        <dbReference type="PROSITE" id="PS50075"/>
    </source>
</evidence>
<dbReference type="InterPro" id="IPR020806">
    <property type="entry name" value="PKS_PP-bd"/>
</dbReference>
<keyword evidence="6" id="KW-1185">Reference proteome</keyword>
<evidence type="ECO:0000313" key="6">
    <source>
        <dbReference type="Proteomes" id="UP001302477"/>
    </source>
</evidence>
<keyword evidence="2" id="KW-0596">Phosphopantetheine</keyword>
<accession>A0AAU0N458</accession>
<evidence type="ECO:0000313" key="5">
    <source>
        <dbReference type="EMBL" id="WOX06713.1"/>
    </source>
</evidence>
<dbReference type="PANTHER" id="PTHR45527:SF1">
    <property type="entry name" value="FATTY ACID SYNTHASE"/>
    <property type="match status" value="1"/>
</dbReference>
<dbReference type="FunFam" id="3.40.50.980:FF:000001">
    <property type="entry name" value="Non-ribosomal peptide synthetase"/>
    <property type="match status" value="2"/>
</dbReference>
<dbReference type="Gene3D" id="3.40.50.12780">
    <property type="entry name" value="N-terminal domain of ligase-like"/>
    <property type="match status" value="1"/>
</dbReference>
<proteinExistence type="predicted"/>
<dbReference type="InterPro" id="IPR023213">
    <property type="entry name" value="CAT-like_dom_sf"/>
</dbReference>
<dbReference type="PROSITE" id="PS50075">
    <property type="entry name" value="CARRIER"/>
    <property type="match status" value="2"/>
</dbReference>
<dbReference type="Pfam" id="PF00668">
    <property type="entry name" value="Condensation"/>
    <property type="match status" value="1"/>
</dbReference>
<dbReference type="InterPro" id="IPR025110">
    <property type="entry name" value="AMP-bd_C"/>
</dbReference>
<dbReference type="EMBL" id="CP137555">
    <property type="protein sequence ID" value="WOX06713.1"/>
    <property type="molecule type" value="Genomic_DNA"/>
</dbReference>
<dbReference type="Pfam" id="PF00550">
    <property type="entry name" value="PP-binding"/>
    <property type="match status" value="2"/>
</dbReference>
<dbReference type="PANTHER" id="PTHR45527">
    <property type="entry name" value="NONRIBOSOMAL PEPTIDE SYNTHETASE"/>
    <property type="match status" value="1"/>
</dbReference>
<dbReference type="Proteomes" id="UP001302477">
    <property type="component" value="Chromosome"/>
</dbReference>
<dbReference type="InterPro" id="IPR045851">
    <property type="entry name" value="AMP-bd_C_sf"/>
</dbReference>
<protein>
    <submittedName>
        <fullName evidence="5">Amino acid adenylation domain-containing protein</fullName>
    </submittedName>
</protein>
<dbReference type="Gene3D" id="3.30.559.10">
    <property type="entry name" value="Chloramphenicol acetyltransferase-like domain"/>
    <property type="match status" value="1"/>
</dbReference>
<dbReference type="Pfam" id="PF13193">
    <property type="entry name" value="AMP-binding_C"/>
    <property type="match status" value="2"/>
</dbReference>
<dbReference type="GO" id="GO:0043041">
    <property type="term" value="P:amino acid activation for nonribosomal peptide biosynthetic process"/>
    <property type="evidence" value="ECO:0007669"/>
    <property type="project" value="TreeGrafter"/>
</dbReference>
<dbReference type="CDD" id="cd03349">
    <property type="entry name" value="LbH_XAT"/>
    <property type="match status" value="1"/>
</dbReference>
<gene>
    <name evidence="5" type="ORF">R5R33_06175</name>
</gene>
<dbReference type="GO" id="GO:0031177">
    <property type="term" value="F:phosphopantetheine binding"/>
    <property type="evidence" value="ECO:0007669"/>
    <property type="project" value="InterPro"/>
</dbReference>
<dbReference type="InterPro" id="IPR009081">
    <property type="entry name" value="PP-bd_ACP"/>
</dbReference>
<dbReference type="SUPFAM" id="SSF51161">
    <property type="entry name" value="Trimeric LpxA-like enzymes"/>
    <property type="match status" value="1"/>
</dbReference>
<dbReference type="GO" id="GO:0047527">
    <property type="term" value="F:2,3-dihydroxybenzoate-serine ligase activity"/>
    <property type="evidence" value="ECO:0007669"/>
    <property type="project" value="TreeGrafter"/>
</dbReference>
<dbReference type="CDD" id="cd05930">
    <property type="entry name" value="A_NRPS"/>
    <property type="match status" value="1"/>
</dbReference>
<dbReference type="InterPro" id="IPR001242">
    <property type="entry name" value="Condensation_dom"/>
</dbReference>
<evidence type="ECO:0000256" key="3">
    <source>
        <dbReference type="ARBA" id="ARBA00022553"/>
    </source>
</evidence>
<dbReference type="Gene3D" id="2.160.10.10">
    <property type="entry name" value="Hexapeptide repeat proteins"/>
    <property type="match status" value="1"/>
</dbReference>
<dbReference type="Gene3D" id="2.30.38.10">
    <property type="entry name" value="Luciferase, Domain 3"/>
    <property type="match status" value="1"/>
</dbReference>
<evidence type="ECO:0000256" key="1">
    <source>
        <dbReference type="ARBA" id="ARBA00001957"/>
    </source>
</evidence>
<dbReference type="SUPFAM" id="SSF47336">
    <property type="entry name" value="ACP-like"/>
    <property type="match status" value="2"/>
</dbReference>
<dbReference type="InterPro" id="IPR011004">
    <property type="entry name" value="Trimer_LpxA-like_sf"/>
</dbReference>
<dbReference type="SUPFAM" id="SSF56801">
    <property type="entry name" value="Acetyl-CoA synthetase-like"/>
    <property type="match status" value="2"/>
</dbReference>
<dbReference type="GO" id="GO:0005829">
    <property type="term" value="C:cytosol"/>
    <property type="evidence" value="ECO:0007669"/>
    <property type="project" value="TreeGrafter"/>
</dbReference>
<dbReference type="KEGG" id="mpaf:R5R33_06175"/>
<dbReference type="NCBIfam" id="NF003417">
    <property type="entry name" value="PRK04813.1"/>
    <property type="match status" value="2"/>
</dbReference>
<dbReference type="Pfam" id="PF00501">
    <property type="entry name" value="AMP-binding"/>
    <property type="match status" value="2"/>
</dbReference>
<dbReference type="InterPro" id="IPR006162">
    <property type="entry name" value="Ppantetheine_attach_site"/>
</dbReference>